<evidence type="ECO:0000313" key="2">
    <source>
        <dbReference type="Proteomes" id="UP000805649"/>
    </source>
</evidence>
<gene>
    <name evidence="1" type="ORF">CTRU02_202231</name>
</gene>
<organism evidence="1 2">
    <name type="scientific">Colletotrichum truncatum</name>
    <name type="common">Anthracnose fungus</name>
    <name type="synonym">Colletotrichum capsici</name>
    <dbReference type="NCBI Taxonomy" id="5467"/>
    <lineage>
        <taxon>Eukaryota</taxon>
        <taxon>Fungi</taxon>
        <taxon>Dikarya</taxon>
        <taxon>Ascomycota</taxon>
        <taxon>Pezizomycotina</taxon>
        <taxon>Sordariomycetes</taxon>
        <taxon>Hypocreomycetidae</taxon>
        <taxon>Glomerellales</taxon>
        <taxon>Glomerellaceae</taxon>
        <taxon>Colletotrichum</taxon>
        <taxon>Colletotrichum truncatum species complex</taxon>
    </lineage>
</organism>
<accession>A0ACC3ZJP4</accession>
<protein>
    <submittedName>
        <fullName evidence="1">Uncharacterized protein</fullName>
    </submittedName>
</protein>
<dbReference type="Proteomes" id="UP000805649">
    <property type="component" value="Unassembled WGS sequence"/>
</dbReference>
<proteinExistence type="predicted"/>
<comment type="caution">
    <text evidence="1">The sequence shown here is derived from an EMBL/GenBank/DDBJ whole genome shotgun (WGS) entry which is preliminary data.</text>
</comment>
<reference evidence="1 2" key="1">
    <citation type="journal article" date="2020" name="Phytopathology">
        <title>Genome Sequence Resources of Colletotrichum truncatum, C. plurivorum, C. musicola, and C. sojae: Four Species Pathogenic to Soybean (Glycine max).</title>
        <authorList>
            <person name="Rogerio F."/>
            <person name="Boufleur T.R."/>
            <person name="Ciampi-Guillardi M."/>
            <person name="Sukno S.A."/>
            <person name="Thon M.R."/>
            <person name="Massola Junior N.S."/>
            <person name="Baroncelli R."/>
        </authorList>
    </citation>
    <scope>NUCLEOTIDE SEQUENCE [LARGE SCALE GENOMIC DNA]</scope>
    <source>
        <strain evidence="1 2">CMES1059</strain>
    </source>
</reference>
<dbReference type="EMBL" id="VUJX02000001">
    <property type="protein sequence ID" value="KAL0944344.1"/>
    <property type="molecule type" value="Genomic_DNA"/>
</dbReference>
<keyword evidence="2" id="KW-1185">Reference proteome</keyword>
<evidence type="ECO:0000313" key="1">
    <source>
        <dbReference type="EMBL" id="KAL0944344.1"/>
    </source>
</evidence>
<sequence>MDRPSSGSVRSPTPAGTPQKLSRLLDPSLRSATPLTDTPATSASIGREGTPVSDKVLSGRIKKTPRKTLLRKEDVLSTKEKEEEFRQLEEMNAERKLFPGSDNWADDEVRLFKILFMRQYSPLLPADWQISFRGIPIPDILFASSVAHPPVINSRSGNEFKATKALTRLIELTKEVRGLAQTKQRHRASGLINRRLHEYAKWAEQDGGYGSLDYMPNIIIDLVDTSKTPREIEEHMQQRLRAAAANHRAHWRSDEIPEIDERSEKEKELQPDYDPEEAELEDDRVVLIPDKYSTPSPEKLPLNPQPTPGNEASNSNTQSHESSTKEVDNTATSIICQGDEYTRRPPVIYGLFIVNTSVMVLTIDSAKGEDAYVSYQVEVGFSKRGQDVWNAITIATVFCLARDAMMEMRGDFEDSINNEESDPDA</sequence>
<name>A0ACC3ZJP4_COLTU</name>